<evidence type="ECO:0000313" key="2">
    <source>
        <dbReference type="EnsemblMetazoa" id="AATE007186-PA.1"/>
    </source>
</evidence>
<accession>A0A182IX55</accession>
<dbReference type="SUPFAM" id="SSF57567">
    <property type="entry name" value="Serine protease inhibitors"/>
    <property type="match status" value="1"/>
</dbReference>
<dbReference type="Pfam" id="PF01826">
    <property type="entry name" value="TIL"/>
    <property type="match status" value="1"/>
</dbReference>
<reference evidence="2" key="1">
    <citation type="submission" date="2022-08" db="UniProtKB">
        <authorList>
            <consortium name="EnsemblMetazoa"/>
        </authorList>
    </citation>
    <scope>IDENTIFICATION</scope>
    <source>
        <strain evidence="2">EBRO</strain>
    </source>
</reference>
<dbReference type="STRING" id="41427.A0A182IX55"/>
<feature type="domain" description="TIL" evidence="1">
    <location>
        <begin position="53"/>
        <end position="108"/>
    </location>
</feature>
<proteinExistence type="predicted"/>
<name>A0A182IX55_ANOAO</name>
<dbReference type="AlphaFoldDB" id="A0A182IX55"/>
<dbReference type="EnsemblMetazoa" id="AATE007186-RA">
    <property type="protein sequence ID" value="AATE007186-PA.1"/>
    <property type="gene ID" value="AATE007186"/>
</dbReference>
<dbReference type="VEuPathDB" id="VectorBase:AATE007186"/>
<sequence>LCPNSVQFRRRCSYEPNMGLRLVSVFLLLSALIALSVCQNDPLPGDVPAFCSNPNEEPQDCGPSCGDRRCTNQFKNDIKCTKECKPGCFCKGGYVRNSRNVCIPSYMCGSG</sequence>
<dbReference type="Gene3D" id="2.10.25.10">
    <property type="entry name" value="Laminin"/>
    <property type="match status" value="1"/>
</dbReference>
<dbReference type="InterPro" id="IPR002919">
    <property type="entry name" value="TIL_dom"/>
</dbReference>
<dbReference type="InterPro" id="IPR036084">
    <property type="entry name" value="Ser_inhib-like_sf"/>
</dbReference>
<protein>
    <submittedName>
        <fullName evidence="2">TIL domain-containing protein</fullName>
    </submittedName>
</protein>
<organism evidence="2">
    <name type="scientific">Anopheles atroparvus</name>
    <name type="common">European mosquito</name>
    <dbReference type="NCBI Taxonomy" id="41427"/>
    <lineage>
        <taxon>Eukaryota</taxon>
        <taxon>Metazoa</taxon>
        <taxon>Ecdysozoa</taxon>
        <taxon>Arthropoda</taxon>
        <taxon>Hexapoda</taxon>
        <taxon>Insecta</taxon>
        <taxon>Pterygota</taxon>
        <taxon>Neoptera</taxon>
        <taxon>Endopterygota</taxon>
        <taxon>Diptera</taxon>
        <taxon>Nematocera</taxon>
        <taxon>Culicoidea</taxon>
        <taxon>Culicidae</taxon>
        <taxon>Anophelinae</taxon>
        <taxon>Anopheles</taxon>
    </lineage>
</organism>
<evidence type="ECO:0000259" key="1">
    <source>
        <dbReference type="Pfam" id="PF01826"/>
    </source>
</evidence>
<dbReference type="CDD" id="cd19941">
    <property type="entry name" value="TIL"/>
    <property type="match status" value="1"/>
</dbReference>